<reference evidence="1 2" key="1">
    <citation type="submission" date="2017-01" db="EMBL/GenBank/DDBJ databases">
        <title>Bacillus cereus isolates.</title>
        <authorList>
            <person name="Beno S.M."/>
        </authorList>
    </citation>
    <scope>NUCLEOTIDE SEQUENCE [LARGE SCALE GENOMIC DNA]</scope>
    <source>
        <strain evidence="1 2">FSL K6-1030</strain>
    </source>
</reference>
<name>A0A9X6B297_BACCE</name>
<dbReference type="RefSeq" id="WP_078188155.1">
    <property type="nucleotide sequence ID" value="NZ_MUAU01000353.1"/>
</dbReference>
<evidence type="ECO:0000313" key="2">
    <source>
        <dbReference type="Proteomes" id="UP000190641"/>
    </source>
</evidence>
<gene>
    <name evidence="1" type="ORF">BLX06_34335</name>
</gene>
<protein>
    <submittedName>
        <fullName evidence="1">Uncharacterized protein</fullName>
    </submittedName>
</protein>
<dbReference type="AlphaFoldDB" id="A0A9X6B297"/>
<organism evidence="1 2">
    <name type="scientific">Bacillus cereus</name>
    <dbReference type="NCBI Taxonomy" id="1396"/>
    <lineage>
        <taxon>Bacteria</taxon>
        <taxon>Bacillati</taxon>
        <taxon>Bacillota</taxon>
        <taxon>Bacilli</taxon>
        <taxon>Bacillales</taxon>
        <taxon>Bacillaceae</taxon>
        <taxon>Bacillus</taxon>
        <taxon>Bacillus cereus group</taxon>
    </lineage>
</organism>
<proteinExistence type="predicted"/>
<evidence type="ECO:0000313" key="1">
    <source>
        <dbReference type="EMBL" id="OOR70822.1"/>
    </source>
</evidence>
<dbReference type="EMBL" id="MUAU01000353">
    <property type="protein sequence ID" value="OOR70822.1"/>
    <property type="molecule type" value="Genomic_DNA"/>
</dbReference>
<accession>A0A9X6B297</accession>
<dbReference type="Proteomes" id="UP000190641">
    <property type="component" value="Unassembled WGS sequence"/>
</dbReference>
<sequence length="157" mass="18497">MEQQFRYGEANLAIWRIHIDATGCVYAQVGIPHVGDMEIQVYNHEGNGRFLVTLPEFNWCSYVGDFEKFHTSPRDYQNDVFKGYRGYYLTMGDIDMPISELQPYVREVKFIFSMLLSLLYKETTNELYINTGTTCTVEEHIEYCKRKLESWNVYIAK</sequence>
<comment type="caution">
    <text evidence="1">The sequence shown here is derived from an EMBL/GenBank/DDBJ whole genome shotgun (WGS) entry which is preliminary data.</text>
</comment>